<evidence type="ECO:0000256" key="3">
    <source>
        <dbReference type="PROSITE-ProRule" id="PRU00076"/>
    </source>
</evidence>
<proteinExistence type="predicted"/>
<protein>
    <recommendedName>
        <fullName evidence="4">EGF-like domain-containing protein</fullName>
    </recommendedName>
</protein>
<dbReference type="InterPro" id="IPR000858">
    <property type="entry name" value="S_locus_glycoprot_dom"/>
</dbReference>
<dbReference type="Pfam" id="PF00954">
    <property type="entry name" value="S_locus_glycop"/>
    <property type="match status" value="1"/>
</dbReference>
<dbReference type="PANTHER" id="PTHR32444:SF198">
    <property type="entry name" value="BULB-TYPE LECTIN DOMAIN-CONTAINING PROTEIN"/>
    <property type="match status" value="1"/>
</dbReference>
<name>A0AAP0E9J7_9MAGN</name>
<comment type="caution">
    <text evidence="3">Lacks conserved residue(s) required for the propagation of feature annotation.</text>
</comment>
<organism evidence="5 6">
    <name type="scientific">Stephania japonica</name>
    <dbReference type="NCBI Taxonomy" id="461633"/>
    <lineage>
        <taxon>Eukaryota</taxon>
        <taxon>Viridiplantae</taxon>
        <taxon>Streptophyta</taxon>
        <taxon>Embryophyta</taxon>
        <taxon>Tracheophyta</taxon>
        <taxon>Spermatophyta</taxon>
        <taxon>Magnoliopsida</taxon>
        <taxon>Ranunculales</taxon>
        <taxon>Menispermaceae</taxon>
        <taxon>Menispermoideae</taxon>
        <taxon>Cissampelideae</taxon>
        <taxon>Stephania</taxon>
    </lineage>
</organism>
<keyword evidence="3" id="KW-0245">EGF-like domain</keyword>
<keyword evidence="1" id="KW-0732">Signal</keyword>
<evidence type="ECO:0000259" key="4">
    <source>
        <dbReference type="PROSITE" id="PS50026"/>
    </source>
</evidence>
<feature type="domain" description="EGF-like" evidence="4">
    <location>
        <begin position="159"/>
        <end position="194"/>
    </location>
</feature>
<evidence type="ECO:0000313" key="5">
    <source>
        <dbReference type="EMBL" id="KAK9085029.1"/>
    </source>
</evidence>
<reference evidence="5 6" key="1">
    <citation type="submission" date="2024-01" db="EMBL/GenBank/DDBJ databases">
        <title>Genome assemblies of Stephania.</title>
        <authorList>
            <person name="Yang L."/>
        </authorList>
    </citation>
    <scope>NUCLEOTIDE SEQUENCE [LARGE SCALE GENOMIC DNA]</scope>
    <source>
        <strain evidence="5">QJT</strain>
        <tissue evidence="5">Leaf</tissue>
    </source>
</reference>
<evidence type="ECO:0000313" key="6">
    <source>
        <dbReference type="Proteomes" id="UP001417504"/>
    </source>
</evidence>
<sequence length="237" mass="26618">MVAALDDDSYAEASSMLTSICSGADMLTQGMSISGNQTLISANGTFALGFFSPGNTIFTFSSSPSFFFNSETRLLIRNMSDIYIRTNAWDGRTFAAGFLNNSRLAEYNTIDVNDAEMCITLSFSQHWALVRLWLSPTGDLSGFYWDENSKMLILLRDAARDECHYGRCGAFGICEWGSSPPSCNCLPGFRPHSQKDWDMRNWSGGCVQHKELTCDERNEFLRLERVKVPDYSVMFKI</sequence>
<evidence type="ECO:0000256" key="2">
    <source>
        <dbReference type="ARBA" id="ARBA00023157"/>
    </source>
</evidence>
<dbReference type="PROSITE" id="PS50026">
    <property type="entry name" value="EGF_3"/>
    <property type="match status" value="1"/>
</dbReference>
<accession>A0AAP0E9J7</accession>
<dbReference type="Proteomes" id="UP001417504">
    <property type="component" value="Unassembled WGS sequence"/>
</dbReference>
<keyword evidence="2" id="KW-1015">Disulfide bond</keyword>
<gene>
    <name evidence="5" type="ORF">Sjap_025440</name>
</gene>
<dbReference type="InterPro" id="IPR000742">
    <property type="entry name" value="EGF"/>
</dbReference>
<dbReference type="AlphaFoldDB" id="A0AAP0E9J7"/>
<keyword evidence="6" id="KW-1185">Reference proteome</keyword>
<dbReference type="PANTHER" id="PTHR32444">
    <property type="entry name" value="BULB-TYPE LECTIN DOMAIN-CONTAINING PROTEIN"/>
    <property type="match status" value="1"/>
</dbReference>
<dbReference type="InterPro" id="IPR036426">
    <property type="entry name" value="Bulb-type_lectin_dom_sf"/>
</dbReference>
<dbReference type="EMBL" id="JBBNAE010000011">
    <property type="protein sequence ID" value="KAK9085029.1"/>
    <property type="molecule type" value="Genomic_DNA"/>
</dbReference>
<evidence type="ECO:0000256" key="1">
    <source>
        <dbReference type="ARBA" id="ARBA00022729"/>
    </source>
</evidence>
<comment type="caution">
    <text evidence="5">The sequence shown here is derived from an EMBL/GenBank/DDBJ whole genome shotgun (WGS) entry which is preliminary data.</text>
</comment>
<dbReference type="GO" id="GO:0048544">
    <property type="term" value="P:recognition of pollen"/>
    <property type="evidence" value="ECO:0007669"/>
    <property type="project" value="InterPro"/>
</dbReference>
<dbReference type="Gene3D" id="2.90.10.10">
    <property type="entry name" value="Bulb-type lectin domain"/>
    <property type="match status" value="1"/>
</dbReference>